<dbReference type="PRINTS" id="PR00040">
    <property type="entry name" value="HTHMERR"/>
</dbReference>
<dbReference type="STRING" id="1122154.SAMN02746068_01973"/>
<dbReference type="EMBL" id="JXJT01000023">
    <property type="protein sequence ID" value="PCS01215.1"/>
    <property type="molecule type" value="Genomic_DNA"/>
</dbReference>
<dbReference type="AlphaFoldDB" id="A0A1K2HI94"/>
<dbReference type="SUPFAM" id="SSF46955">
    <property type="entry name" value="Putative DNA-binding domain"/>
    <property type="match status" value="1"/>
</dbReference>
<evidence type="ECO:0000313" key="4">
    <source>
        <dbReference type="EMBL" id="SFZ76495.1"/>
    </source>
</evidence>
<organism evidence="4 5">
    <name type="scientific">Pseudolactococcus chungangensis CAU 28 = DSM 22330</name>
    <dbReference type="NCBI Taxonomy" id="1122154"/>
    <lineage>
        <taxon>Bacteria</taxon>
        <taxon>Bacillati</taxon>
        <taxon>Bacillota</taxon>
        <taxon>Bacilli</taxon>
        <taxon>Lactobacillales</taxon>
        <taxon>Streptococcaceae</taxon>
        <taxon>Pseudolactococcus</taxon>
    </lineage>
</organism>
<dbReference type="Proteomes" id="UP000185655">
    <property type="component" value="Unassembled WGS sequence"/>
</dbReference>
<proteinExistence type="predicted"/>
<dbReference type="EMBL" id="FPKS01000016">
    <property type="protein sequence ID" value="SFZ76495.1"/>
    <property type="molecule type" value="Genomic_DNA"/>
</dbReference>
<dbReference type="InterPro" id="IPR009061">
    <property type="entry name" value="DNA-bd_dom_put_sf"/>
</dbReference>
<dbReference type="Proteomes" id="UP000218979">
    <property type="component" value="Unassembled WGS sequence"/>
</dbReference>
<dbReference type="GO" id="GO:0003700">
    <property type="term" value="F:DNA-binding transcription factor activity"/>
    <property type="evidence" value="ECO:0007669"/>
    <property type="project" value="InterPro"/>
</dbReference>
<dbReference type="PROSITE" id="PS00552">
    <property type="entry name" value="HTH_MERR_1"/>
    <property type="match status" value="1"/>
</dbReference>
<evidence type="ECO:0000313" key="3">
    <source>
        <dbReference type="EMBL" id="PCS01215.1"/>
    </source>
</evidence>
<evidence type="ECO:0000313" key="6">
    <source>
        <dbReference type="Proteomes" id="UP000218979"/>
    </source>
</evidence>
<name>A0A1K2HI94_9LACT</name>
<dbReference type="GO" id="GO:0003677">
    <property type="term" value="F:DNA binding"/>
    <property type="evidence" value="ECO:0007669"/>
    <property type="project" value="UniProtKB-KW"/>
</dbReference>
<dbReference type="PANTHER" id="PTHR30204:SF82">
    <property type="entry name" value="TRANSCRIPTIONAL REGULATOR, MERR FAMILY"/>
    <property type="match status" value="1"/>
</dbReference>
<dbReference type="Gene3D" id="1.10.1660.10">
    <property type="match status" value="1"/>
</dbReference>
<dbReference type="SMART" id="SM00422">
    <property type="entry name" value="HTH_MERR"/>
    <property type="match status" value="1"/>
</dbReference>
<dbReference type="PROSITE" id="PS50937">
    <property type="entry name" value="HTH_MERR_2"/>
    <property type="match status" value="1"/>
</dbReference>
<reference evidence="3 6" key="1">
    <citation type="submission" date="2014-12" db="EMBL/GenBank/DDBJ databases">
        <title>Draft genome sequences of 10 type strains of Lactococcus.</title>
        <authorList>
            <person name="Sun Z."/>
            <person name="Zhong Z."/>
            <person name="Liu W."/>
            <person name="Zhang W."/>
            <person name="Zhang H."/>
        </authorList>
    </citation>
    <scope>NUCLEOTIDE SEQUENCE [LARGE SCALE GENOMIC DNA]</scope>
    <source>
        <strain evidence="3 6">DSM 22330</strain>
    </source>
</reference>
<evidence type="ECO:0000256" key="1">
    <source>
        <dbReference type="ARBA" id="ARBA00023125"/>
    </source>
</evidence>
<protein>
    <submittedName>
        <fullName evidence="4">DNA-binding transcriptional regulator, MerR family</fullName>
    </submittedName>
    <submittedName>
        <fullName evidence="3">MerR family transcriptional regulator</fullName>
    </submittedName>
</protein>
<evidence type="ECO:0000313" key="5">
    <source>
        <dbReference type="Proteomes" id="UP000185655"/>
    </source>
</evidence>
<dbReference type="PANTHER" id="PTHR30204">
    <property type="entry name" value="REDOX-CYCLING DRUG-SENSING TRANSCRIPTIONAL ACTIVATOR SOXR"/>
    <property type="match status" value="1"/>
</dbReference>
<keyword evidence="1 4" id="KW-0238">DNA-binding</keyword>
<accession>A0A1K2HI94</accession>
<gene>
    <name evidence="3" type="ORF">RR45_GL001111</name>
    <name evidence="4" type="ORF">SAMN02746068_01973</name>
</gene>
<keyword evidence="6" id="KW-1185">Reference proteome</keyword>
<reference evidence="4 5" key="2">
    <citation type="submission" date="2016-11" db="EMBL/GenBank/DDBJ databases">
        <authorList>
            <person name="Jaros S."/>
            <person name="Januszkiewicz K."/>
            <person name="Wedrychowicz H."/>
        </authorList>
    </citation>
    <scope>NUCLEOTIDE SEQUENCE [LARGE SCALE GENOMIC DNA]</scope>
    <source>
        <strain evidence="4 5">DSM 22330</strain>
    </source>
</reference>
<dbReference type="Pfam" id="PF13411">
    <property type="entry name" value="MerR_1"/>
    <property type="match status" value="1"/>
</dbReference>
<dbReference type="InterPro" id="IPR000551">
    <property type="entry name" value="MerR-type_HTH_dom"/>
</dbReference>
<feature type="domain" description="HTH merR-type" evidence="2">
    <location>
        <begin position="3"/>
        <end position="71"/>
    </location>
</feature>
<dbReference type="CDD" id="cd01109">
    <property type="entry name" value="HTH_YyaN"/>
    <property type="match status" value="1"/>
</dbReference>
<evidence type="ECO:0000259" key="2">
    <source>
        <dbReference type="PROSITE" id="PS50937"/>
    </source>
</evidence>
<dbReference type="InterPro" id="IPR047057">
    <property type="entry name" value="MerR_fam"/>
</dbReference>
<sequence length="126" mass="14920">MKTYKISEISKLTELSIPTLRYYEELGLLKPNRNSTNYRIFTDDDLRWIEFINRAKATGMTLSKIVDYSRLREKGDSTILDRINILAEQETTLQVELKKIQQHIDFLQNKKQYYTKLLDSPKKTSL</sequence>